<evidence type="ECO:0000313" key="9">
    <source>
        <dbReference type="EMBL" id="MFL9845851.1"/>
    </source>
</evidence>
<evidence type="ECO:0000313" key="10">
    <source>
        <dbReference type="Proteomes" id="UP001629156"/>
    </source>
</evidence>
<sequence>MPEIAGTGDGSSWENAANDLQLMINTAVAGDNIYVAAGTYLPNRKANDLATVVENDKDNAFVLKEGVMLYGSFTGVETSPSERDMDNPANITILSGDFNNDDVVTGTGASLVFENNTENAYHVIIGLGTEEAPITNATIIDGFYITGGNASDPNAGSITINEINVGRYVGGGIVLYNYASPIITNVSIYSNTAIYGGGMYCRNFSAPIIDLILISGNHAESGGGICSWTDGLPSFQYSTISGNSAIAGGGVYNYQATPIFTDCTLIQNATTTGAGGGMYNYYASPVINNVLVTQNIAVTFGGGICNWSHSESIINASQITLNNADTGGGIYNDDLSAPIVDNTTISSNTATNNGGGIYSKNATGTYTNFSITDNMASVGGGLLCFNASPFFANGTISGNTASAKGGGLGNYQESAPAYTNCLITQNTAPYGGGMYNAESAPVFTNLTLSGNIAFENAGGIANYDAFPIFRNSIIYGNLSLVAPNVYNYNTSESYFYYCLVQGSSLGWIGYGIDGGNNMDADPLFTDASNDDYTLQPQSPAFNTGNNAYFGEGQEPDLTAVTLDLAGNERIYNNTNIDLGAYETQATSGLANFNSITVQCYPNPVTNALTIKSADIIENAIVYNAIGQEVIHKKVNNSTTILDFSELKSGIYFVHITTLTKQQTVKVIKE</sequence>
<protein>
    <submittedName>
        <fullName evidence="9">T9SS type A sorting domain-containing protein</fullName>
    </submittedName>
</protein>
<dbReference type="EMBL" id="JBELPZ010000023">
    <property type="protein sequence ID" value="MFL9845851.1"/>
    <property type="molecule type" value="Genomic_DNA"/>
</dbReference>
<dbReference type="Pfam" id="PF18962">
    <property type="entry name" value="Por_Secre_tail"/>
    <property type="match status" value="1"/>
</dbReference>
<reference evidence="9 10" key="1">
    <citation type="submission" date="2024-06" db="EMBL/GenBank/DDBJ databases">
        <authorList>
            <person name="Kaempfer P."/>
            <person name="Viver T."/>
        </authorList>
    </citation>
    <scope>NUCLEOTIDE SEQUENCE [LARGE SCALE GENOMIC DNA]</scope>
    <source>
        <strain evidence="9 10">ST-119</strain>
    </source>
</reference>
<name>A0ABW8Z2Q7_9FLAO</name>
<evidence type="ECO:0000259" key="8">
    <source>
        <dbReference type="Pfam" id="PF18962"/>
    </source>
</evidence>
<evidence type="ECO:0000256" key="2">
    <source>
        <dbReference type="ARBA" id="ARBA00004442"/>
    </source>
</evidence>
<dbReference type="InterPro" id="IPR011050">
    <property type="entry name" value="Pectin_lyase_fold/virulence"/>
</dbReference>
<dbReference type="Gene3D" id="2.160.20.10">
    <property type="entry name" value="Single-stranded right-handed beta-helix, Pectin lyase-like"/>
    <property type="match status" value="1"/>
</dbReference>
<dbReference type="RefSeq" id="WP_408086129.1">
    <property type="nucleotide sequence ID" value="NZ_JBELPZ010000023.1"/>
</dbReference>
<evidence type="ECO:0000256" key="7">
    <source>
        <dbReference type="ARBA" id="ARBA00023237"/>
    </source>
</evidence>
<organism evidence="9 10">
    <name type="scientific">Flavobacterium rhizosphaerae</name>
    <dbReference type="NCBI Taxonomy" id="3163298"/>
    <lineage>
        <taxon>Bacteria</taxon>
        <taxon>Pseudomonadati</taxon>
        <taxon>Bacteroidota</taxon>
        <taxon>Flavobacteriia</taxon>
        <taxon>Flavobacteriales</taxon>
        <taxon>Flavobacteriaceae</taxon>
        <taxon>Flavobacterium</taxon>
    </lineage>
</organism>
<accession>A0ABW8Z2Q7</accession>
<keyword evidence="5" id="KW-0732">Signal</keyword>
<dbReference type="NCBIfam" id="TIGR01376">
    <property type="entry name" value="POMP_repeat"/>
    <property type="match status" value="1"/>
</dbReference>
<dbReference type="PANTHER" id="PTHR11319:SF35">
    <property type="entry name" value="OUTER MEMBRANE PROTEIN PMPC-RELATED"/>
    <property type="match status" value="1"/>
</dbReference>
<keyword evidence="4" id="KW-0964">Secreted</keyword>
<dbReference type="InterPro" id="IPR012334">
    <property type="entry name" value="Pectin_lyas_fold"/>
</dbReference>
<dbReference type="PANTHER" id="PTHR11319">
    <property type="entry name" value="G PROTEIN-COUPLED RECEPTOR-RELATED"/>
    <property type="match status" value="1"/>
</dbReference>
<dbReference type="Proteomes" id="UP001629156">
    <property type="component" value="Unassembled WGS sequence"/>
</dbReference>
<comment type="subcellular location">
    <subcellularLocation>
        <location evidence="1">Cell envelope</location>
    </subcellularLocation>
    <subcellularLocation>
        <location evidence="2">Cell outer membrane</location>
    </subcellularLocation>
    <subcellularLocation>
        <location evidence="3">Secreted</location>
    </subcellularLocation>
</comment>
<dbReference type="SUPFAM" id="SSF51126">
    <property type="entry name" value="Pectin lyase-like"/>
    <property type="match status" value="2"/>
</dbReference>
<comment type="caution">
    <text evidence="9">The sequence shown here is derived from an EMBL/GenBank/DDBJ whole genome shotgun (WGS) entry which is preliminary data.</text>
</comment>
<evidence type="ECO:0000256" key="3">
    <source>
        <dbReference type="ARBA" id="ARBA00004613"/>
    </source>
</evidence>
<evidence type="ECO:0000256" key="6">
    <source>
        <dbReference type="ARBA" id="ARBA00023136"/>
    </source>
</evidence>
<dbReference type="NCBIfam" id="TIGR04183">
    <property type="entry name" value="Por_Secre_tail"/>
    <property type="match status" value="1"/>
</dbReference>
<evidence type="ECO:0000256" key="5">
    <source>
        <dbReference type="ARBA" id="ARBA00022729"/>
    </source>
</evidence>
<keyword evidence="6" id="KW-0472">Membrane</keyword>
<dbReference type="InterPro" id="IPR003368">
    <property type="entry name" value="POMP_repeat"/>
</dbReference>
<dbReference type="InterPro" id="IPR059226">
    <property type="entry name" value="Choice_anch_Q_dom"/>
</dbReference>
<gene>
    <name evidence="9" type="ORF">ABS766_15630</name>
</gene>
<feature type="domain" description="Secretion system C-terminal sorting" evidence="8">
    <location>
        <begin position="600"/>
        <end position="667"/>
    </location>
</feature>
<proteinExistence type="predicted"/>
<keyword evidence="7" id="KW-0998">Cell outer membrane</keyword>
<dbReference type="NCBIfam" id="NF041518">
    <property type="entry name" value="choice_anch_Q"/>
    <property type="match status" value="1"/>
</dbReference>
<dbReference type="InterPro" id="IPR026444">
    <property type="entry name" value="Secre_tail"/>
</dbReference>
<evidence type="ECO:0000256" key="1">
    <source>
        <dbReference type="ARBA" id="ARBA00004196"/>
    </source>
</evidence>
<evidence type="ECO:0000256" key="4">
    <source>
        <dbReference type="ARBA" id="ARBA00022525"/>
    </source>
</evidence>
<keyword evidence="10" id="KW-1185">Reference proteome</keyword>